<evidence type="ECO:0000256" key="8">
    <source>
        <dbReference type="ARBA" id="ARBA00022801"/>
    </source>
</evidence>
<dbReference type="Gene3D" id="3.40.80.10">
    <property type="entry name" value="Peptidoglycan recognition protein-like"/>
    <property type="match status" value="1"/>
</dbReference>
<dbReference type="InterPro" id="IPR002502">
    <property type="entry name" value="Amidase_domain"/>
</dbReference>
<gene>
    <name evidence="14" type="ORF">BHC54_04210</name>
</gene>
<dbReference type="GO" id="GO:0008745">
    <property type="term" value="F:N-acetylmuramoyl-L-alanine amidase activity"/>
    <property type="evidence" value="ECO:0007669"/>
    <property type="project" value="UniProtKB-EC"/>
</dbReference>
<comment type="caution">
    <text evidence="14">The sequence shown here is derived from an EMBL/GenBank/DDBJ whole genome shotgun (WGS) entry which is preliminary data.</text>
</comment>
<keyword evidence="10" id="KW-0961">Cell wall biogenesis/degradation</keyword>
<evidence type="ECO:0000256" key="4">
    <source>
        <dbReference type="ARBA" id="ARBA00007553"/>
    </source>
</evidence>
<evidence type="ECO:0000256" key="9">
    <source>
        <dbReference type="ARBA" id="ARBA00022833"/>
    </source>
</evidence>
<evidence type="ECO:0000256" key="1">
    <source>
        <dbReference type="ARBA" id="ARBA00001561"/>
    </source>
</evidence>
<dbReference type="AlphaFoldDB" id="A0A2N9X7V8"/>
<dbReference type="GO" id="GO:0005737">
    <property type="term" value="C:cytoplasm"/>
    <property type="evidence" value="ECO:0007669"/>
    <property type="project" value="UniProtKB-SubCell"/>
</dbReference>
<comment type="similarity">
    <text evidence="4">Belongs to the N-acetylmuramoyl-L-alanine amidase 2 family.</text>
</comment>
<dbReference type="EMBL" id="MEIL01000023">
    <property type="protein sequence ID" value="PIT39967.1"/>
    <property type="molecule type" value="Genomic_DNA"/>
</dbReference>
<dbReference type="SUPFAM" id="SSF55846">
    <property type="entry name" value="N-acetylmuramoyl-L-alanine amidase-like"/>
    <property type="match status" value="1"/>
</dbReference>
<comment type="subcellular location">
    <subcellularLocation>
        <location evidence="3">Cytoplasm</location>
    </subcellularLocation>
</comment>
<dbReference type="GO" id="GO:0046872">
    <property type="term" value="F:metal ion binding"/>
    <property type="evidence" value="ECO:0007669"/>
    <property type="project" value="UniProtKB-KW"/>
</dbReference>
<dbReference type="CDD" id="cd06583">
    <property type="entry name" value="PGRP"/>
    <property type="match status" value="1"/>
</dbReference>
<dbReference type="SMART" id="SM00644">
    <property type="entry name" value="Ami_2"/>
    <property type="match status" value="1"/>
</dbReference>
<dbReference type="GO" id="GO:0009253">
    <property type="term" value="P:peptidoglycan catabolic process"/>
    <property type="evidence" value="ECO:0007669"/>
    <property type="project" value="InterPro"/>
</dbReference>
<dbReference type="GO" id="GO:0009254">
    <property type="term" value="P:peptidoglycan turnover"/>
    <property type="evidence" value="ECO:0007669"/>
    <property type="project" value="TreeGrafter"/>
</dbReference>
<dbReference type="NCBIfam" id="NF008758">
    <property type="entry name" value="PRK11789.1"/>
    <property type="match status" value="1"/>
</dbReference>
<evidence type="ECO:0000256" key="12">
    <source>
        <dbReference type="ARBA" id="ARBA00042615"/>
    </source>
</evidence>
<dbReference type="InterPro" id="IPR051206">
    <property type="entry name" value="NAMLAA_amidase_2"/>
</dbReference>
<accession>A0A2N9X7V8</accession>
<keyword evidence="7" id="KW-0479">Metal-binding</keyword>
<dbReference type="EC" id="3.5.1.28" evidence="5"/>
<dbReference type="GO" id="GO:0071555">
    <property type="term" value="P:cell wall organization"/>
    <property type="evidence" value="ECO:0007669"/>
    <property type="project" value="UniProtKB-KW"/>
</dbReference>
<evidence type="ECO:0000313" key="15">
    <source>
        <dbReference type="Proteomes" id="UP000230202"/>
    </source>
</evidence>
<evidence type="ECO:0000256" key="7">
    <source>
        <dbReference type="ARBA" id="ARBA00022723"/>
    </source>
</evidence>
<sequence length="194" mass="22148">MQGEDKPQWLNGWWQQCTHTPSPNFSPRPQPADISLIVLHNISLPPFEYGQKAVQRLFTNQIKADEPDDFMRSLTALRVSSHFLIERSGALVQFVSCDDAAYQAGVSRFEGREGCNAFSIGIELEGCDFEPFTEFQYAQLIELLQALCASYPIRTITGHQHVAPGRKSDPGHFFQWQRLCEHHLPVITDYQWPL</sequence>
<reference evidence="14" key="1">
    <citation type="journal article" date="2017" name="MBio">
        <title>Type VI secretion-mediated competition in the bee gut microbiome.</title>
        <authorList>
            <person name="Steele M.I."/>
            <person name="Kwong W.K."/>
            <person name="Powell J.E."/>
            <person name="Whiteley M."/>
            <person name="Moran N.A."/>
        </authorList>
    </citation>
    <scope>NUCLEOTIDE SEQUENCE [LARGE SCALE GENOMIC DNA]</scope>
    <source>
        <strain evidence="14">WkB273</strain>
    </source>
</reference>
<keyword evidence="6" id="KW-0963">Cytoplasm</keyword>
<dbReference type="RefSeq" id="WP_100151893.1">
    <property type="nucleotide sequence ID" value="NZ_MEIL01000023.1"/>
</dbReference>
<name>A0A2N9X7V8_9NEIS</name>
<evidence type="ECO:0000256" key="11">
    <source>
        <dbReference type="ARBA" id="ARBA00039257"/>
    </source>
</evidence>
<evidence type="ECO:0000256" key="5">
    <source>
        <dbReference type="ARBA" id="ARBA00011901"/>
    </source>
</evidence>
<protein>
    <recommendedName>
        <fullName evidence="11">1,6-anhydro-N-acetylmuramyl-L-alanine amidase AmpD</fullName>
        <ecNumber evidence="5">3.5.1.28</ecNumber>
    </recommendedName>
    <alternativeName>
        <fullName evidence="12">N-acetylmuramoyl-L-alanine amidase</fullName>
    </alternativeName>
</protein>
<keyword evidence="9" id="KW-0862">Zinc</keyword>
<dbReference type="Pfam" id="PF01510">
    <property type="entry name" value="Amidase_2"/>
    <property type="match status" value="1"/>
</dbReference>
<organism evidence="14 15">
    <name type="scientific">Snodgrassella alvi</name>
    <dbReference type="NCBI Taxonomy" id="1196083"/>
    <lineage>
        <taxon>Bacteria</taxon>
        <taxon>Pseudomonadati</taxon>
        <taxon>Pseudomonadota</taxon>
        <taxon>Betaproteobacteria</taxon>
        <taxon>Neisseriales</taxon>
        <taxon>Neisseriaceae</taxon>
        <taxon>Snodgrassella</taxon>
    </lineage>
</organism>
<evidence type="ECO:0000313" key="14">
    <source>
        <dbReference type="EMBL" id="PIT39967.1"/>
    </source>
</evidence>
<feature type="domain" description="N-acetylmuramoyl-L-alanine amidase" evidence="13">
    <location>
        <begin position="22"/>
        <end position="171"/>
    </location>
</feature>
<comment type="cofactor">
    <cofactor evidence="2">
        <name>Zn(2+)</name>
        <dbReference type="ChEBI" id="CHEBI:29105"/>
    </cofactor>
</comment>
<dbReference type="PANTHER" id="PTHR30417">
    <property type="entry name" value="N-ACETYLMURAMOYL-L-ALANINE AMIDASE AMID"/>
    <property type="match status" value="1"/>
</dbReference>
<evidence type="ECO:0000256" key="10">
    <source>
        <dbReference type="ARBA" id="ARBA00023316"/>
    </source>
</evidence>
<comment type="catalytic activity">
    <reaction evidence="1">
        <text>Hydrolyzes the link between N-acetylmuramoyl residues and L-amino acid residues in certain cell-wall glycopeptides.</text>
        <dbReference type="EC" id="3.5.1.28"/>
    </reaction>
</comment>
<dbReference type="Proteomes" id="UP000230202">
    <property type="component" value="Unassembled WGS sequence"/>
</dbReference>
<dbReference type="PANTHER" id="PTHR30417:SF4">
    <property type="entry name" value="1,6-ANHYDRO-N-ACETYLMURAMYL-L-ALANINE AMIDASE AMPD"/>
    <property type="match status" value="1"/>
</dbReference>
<evidence type="ECO:0000256" key="6">
    <source>
        <dbReference type="ARBA" id="ARBA00022490"/>
    </source>
</evidence>
<dbReference type="InterPro" id="IPR036505">
    <property type="entry name" value="Amidase/PGRP_sf"/>
</dbReference>
<evidence type="ECO:0000256" key="3">
    <source>
        <dbReference type="ARBA" id="ARBA00004496"/>
    </source>
</evidence>
<evidence type="ECO:0000256" key="2">
    <source>
        <dbReference type="ARBA" id="ARBA00001947"/>
    </source>
</evidence>
<proteinExistence type="inferred from homology"/>
<evidence type="ECO:0000259" key="13">
    <source>
        <dbReference type="SMART" id="SM00644"/>
    </source>
</evidence>
<keyword evidence="15" id="KW-1185">Reference proteome</keyword>
<keyword evidence="8" id="KW-0378">Hydrolase</keyword>